<keyword evidence="2" id="KW-1185">Reference proteome</keyword>
<dbReference type="OrthoDB" id="1954751at2"/>
<protein>
    <recommendedName>
        <fullName evidence="3">DUF4829 domain-containing protein</fullName>
    </recommendedName>
</protein>
<sequence>MKRVFMIFLFIIMIVSYENVIFASYNEEVFEEDLYHQVDGIFKERIRIWNNFLTGQYISTDKIEEDLKNFISYPLIEEEIEMYEKMVAEPTSFEMISKVYIKDIDVIQNKLNTVQLEATVLWDVLGYLDNYTEELNYWIELKRVNDRWMLSDYKIN</sequence>
<accession>A8MF70</accession>
<organism evidence="1 2">
    <name type="scientific">Alkaliphilus oremlandii (strain OhILAs)</name>
    <name type="common">Clostridium oremlandii (strain OhILAs)</name>
    <dbReference type="NCBI Taxonomy" id="350688"/>
    <lineage>
        <taxon>Bacteria</taxon>
        <taxon>Bacillati</taxon>
        <taxon>Bacillota</taxon>
        <taxon>Clostridia</taxon>
        <taxon>Peptostreptococcales</taxon>
        <taxon>Natronincolaceae</taxon>
        <taxon>Alkaliphilus</taxon>
    </lineage>
</organism>
<dbReference type="Proteomes" id="UP000000269">
    <property type="component" value="Chromosome"/>
</dbReference>
<dbReference type="HOGENOM" id="CLU_1682945_0_0_9"/>
<evidence type="ECO:0008006" key="3">
    <source>
        <dbReference type="Google" id="ProtNLM"/>
    </source>
</evidence>
<dbReference type="AlphaFoldDB" id="A8MF70"/>
<name>A8MF70_ALKOO</name>
<dbReference type="KEGG" id="aoe:Clos_1193"/>
<dbReference type="RefSeq" id="WP_012159051.1">
    <property type="nucleotide sequence ID" value="NC_009922.1"/>
</dbReference>
<evidence type="ECO:0000313" key="1">
    <source>
        <dbReference type="EMBL" id="ABW18739.1"/>
    </source>
</evidence>
<dbReference type="EMBL" id="CP000853">
    <property type="protein sequence ID" value="ABW18739.1"/>
    <property type="molecule type" value="Genomic_DNA"/>
</dbReference>
<reference evidence="2" key="1">
    <citation type="submission" date="2007-10" db="EMBL/GenBank/DDBJ databases">
        <title>Complete genome of Alkaliphilus oremlandii OhILAs.</title>
        <authorList>
            <person name="Copeland A."/>
            <person name="Lucas S."/>
            <person name="Lapidus A."/>
            <person name="Barry K."/>
            <person name="Detter J.C."/>
            <person name="Glavina del Rio T."/>
            <person name="Hammon N."/>
            <person name="Israni S."/>
            <person name="Dalin E."/>
            <person name="Tice H."/>
            <person name="Pitluck S."/>
            <person name="Chain P."/>
            <person name="Malfatti S."/>
            <person name="Shin M."/>
            <person name="Vergez L."/>
            <person name="Schmutz J."/>
            <person name="Larimer F."/>
            <person name="Land M."/>
            <person name="Hauser L."/>
            <person name="Kyrpides N."/>
            <person name="Mikhailova N."/>
            <person name="Stolz J.F."/>
            <person name="Dawson A."/>
            <person name="Fisher E."/>
            <person name="Crable B."/>
            <person name="Perera E."/>
            <person name="Lisak J."/>
            <person name="Ranganathan M."/>
            <person name="Basu P."/>
            <person name="Richardson P."/>
        </authorList>
    </citation>
    <scope>NUCLEOTIDE SEQUENCE [LARGE SCALE GENOMIC DNA]</scope>
    <source>
        <strain evidence="2">OhILAs</strain>
    </source>
</reference>
<evidence type="ECO:0000313" key="2">
    <source>
        <dbReference type="Proteomes" id="UP000000269"/>
    </source>
</evidence>
<dbReference type="STRING" id="350688.Clos_1193"/>
<proteinExistence type="predicted"/>
<gene>
    <name evidence="1" type="ordered locus">Clos_1193</name>
</gene>